<proteinExistence type="predicted"/>
<dbReference type="Proteomes" id="UP001596086">
    <property type="component" value="Unassembled WGS sequence"/>
</dbReference>
<evidence type="ECO:0000313" key="2">
    <source>
        <dbReference type="EMBL" id="MFC5549379.1"/>
    </source>
</evidence>
<protein>
    <recommendedName>
        <fullName evidence="4">Copper resistance protein NlpE</fullName>
    </recommendedName>
</protein>
<evidence type="ECO:0000256" key="1">
    <source>
        <dbReference type="SAM" id="SignalP"/>
    </source>
</evidence>
<dbReference type="EMBL" id="JBHSMZ010000008">
    <property type="protein sequence ID" value="MFC5549379.1"/>
    <property type="molecule type" value="Genomic_DNA"/>
</dbReference>
<dbReference type="RefSeq" id="WP_379771296.1">
    <property type="nucleotide sequence ID" value="NZ_JBHSMZ010000008.1"/>
</dbReference>
<keyword evidence="3" id="KW-1185">Reference proteome</keyword>
<organism evidence="2 3">
    <name type="scientific">Massilia aerilata</name>
    <dbReference type="NCBI Taxonomy" id="453817"/>
    <lineage>
        <taxon>Bacteria</taxon>
        <taxon>Pseudomonadati</taxon>
        <taxon>Pseudomonadota</taxon>
        <taxon>Betaproteobacteria</taxon>
        <taxon>Burkholderiales</taxon>
        <taxon>Oxalobacteraceae</taxon>
        <taxon>Telluria group</taxon>
        <taxon>Massilia</taxon>
    </lineage>
</organism>
<feature type="chain" id="PRO_5046478437" description="Copper resistance protein NlpE" evidence="1">
    <location>
        <begin position="22"/>
        <end position="123"/>
    </location>
</feature>
<keyword evidence="1" id="KW-0732">Signal</keyword>
<evidence type="ECO:0000313" key="3">
    <source>
        <dbReference type="Proteomes" id="UP001596086"/>
    </source>
</evidence>
<accession>A0ABW0RXN2</accession>
<evidence type="ECO:0008006" key="4">
    <source>
        <dbReference type="Google" id="ProtNLM"/>
    </source>
</evidence>
<gene>
    <name evidence="2" type="ORF">ACFPO9_12760</name>
</gene>
<comment type="caution">
    <text evidence="2">The sequence shown here is derived from an EMBL/GenBank/DDBJ whole genome shotgun (WGS) entry which is preliminary data.</text>
</comment>
<sequence>MRIKQVLAFIGAAAVSTLALAEPAPVSVSADGSTVFVQGDPSPVFRLTPGQAEDSCGAFKLEDGRVLRLSSHQNKLFMEVDGKREQLLPLSRTDFVAKNSGARVELDAEAFAGKVTLTQLRTK</sequence>
<feature type="signal peptide" evidence="1">
    <location>
        <begin position="1"/>
        <end position="21"/>
    </location>
</feature>
<name>A0ABW0RXN2_9BURK</name>
<reference evidence="3" key="1">
    <citation type="journal article" date="2019" name="Int. J. Syst. Evol. Microbiol.">
        <title>The Global Catalogue of Microorganisms (GCM) 10K type strain sequencing project: providing services to taxonomists for standard genome sequencing and annotation.</title>
        <authorList>
            <consortium name="The Broad Institute Genomics Platform"/>
            <consortium name="The Broad Institute Genome Sequencing Center for Infectious Disease"/>
            <person name="Wu L."/>
            <person name="Ma J."/>
        </authorList>
    </citation>
    <scope>NUCLEOTIDE SEQUENCE [LARGE SCALE GENOMIC DNA]</scope>
    <source>
        <strain evidence="3">CGMCC 4.5798</strain>
    </source>
</reference>